<protein>
    <submittedName>
        <fullName evidence="2">Uncharacterized protein</fullName>
    </submittedName>
</protein>
<name>A0ABX8WVK0_9CYAN</name>
<keyword evidence="3" id="KW-1185">Reference proteome</keyword>
<evidence type="ECO:0000313" key="3">
    <source>
        <dbReference type="Proteomes" id="UP000826540"/>
    </source>
</evidence>
<evidence type="ECO:0000256" key="1">
    <source>
        <dbReference type="SAM" id="Coils"/>
    </source>
</evidence>
<organism evidence="2 3">
    <name type="scientific">Sphaerospermopsis torques-reginae ITEP-024</name>
    <dbReference type="NCBI Taxonomy" id="984208"/>
    <lineage>
        <taxon>Bacteria</taxon>
        <taxon>Bacillati</taxon>
        <taxon>Cyanobacteriota</taxon>
        <taxon>Cyanophyceae</taxon>
        <taxon>Nostocales</taxon>
        <taxon>Aphanizomenonaceae</taxon>
        <taxon>Sphaerospermopsis</taxon>
        <taxon>Sphaerospermopsis torques-reginae</taxon>
    </lineage>
</organism>
<gene>
    <name evidence="2" type="ORF">K2F26_16150</name>
</gene>
<evidence type="ECO:0000313" key="2">
    <source>
        <dbReference type="EMBL" id="QYX30429.1"/>
    </source>
</evidence>
<dbReference type="RefSeq" id="WP_220608624.1">
    <property type="nucleotide sequence ID" value="NZ_CP080598.1"/>
</dbReference>
<feature type="coiled-coil region" evidence="1">
    <location>
        <begin position="10"/>
        <end position="96"/>
    </location>
</feature>
<accession>A0ABX8WVK0</accession>
<sequence>MLDDIFRKRLQDLQDHLEQDRELLKEFENALRDDDDILRVRRYKKQVRIIKKSIANYTEQYQEIEQKLAATSEPQMQVVKNQLQLIESQIDQIDAKLNIVLVNQDSLLNRYDAAEQSILKVIIEQLNHTQLVLIEKMLDAIETNQISESEMLQMLAVLEERIPSLPPSSQPAVAEIIKSPQLDAKHKLVVSMPIVPFLINYEGELELGTGFNLQSTWDYIKNKLRRE</sequence>
<reference evidence="2 3" key="1">
    <citation type="journal article" date="2022" name="J. Am. Chem. Soc.">
        <title>Biosynthesis of Guanitoxin Enables Global Environmental Detection in Freshwater Cyanobacteria.</title>
        <authorList>
            <person name="Lima S.T."/>
            <person name="Fallon T.R."/>
            <person name="Cordoza J.L."/>
            <person name="Chekan J.R."/>
            <person name="Delbaje E."/>
            <person name="Hopiavuori A.R."/>
            <person name="Alvarenga D.O."/>
            <person name="Wood S.M."/>
            <person name="Luhavaya H."/>
            <person name="Baumgartner J.T."/>
            <person name="Dorr F.A."/>
            <person name="Etchegaray A."/>
            <person name="Pinto E."/>
            <person name="McKinnie S.M.K."/>
            <person name="Fiore M.F."/>
            <person name="Moore B.S."/>
        </authorList>
    </citation>
    <scope>NUCLEOTIDE SEQUENCE [LARGE SCALE GENOMIC DNA]</scope>
    <source>
        <strain evidence="2 3">ITEP-024</strain>
    </source>
</reference>
<proteinExistence type="predicted"/>
<dbReference type="EMBL" id="CP080598">
    <property type="protein sequence ID" value="QYX30429.1"/>
    <property type="molecule type" value="Genomic_DNA"/>
</dbReference>
<dbReference type="Proteomes" id="UP000826540">
    <property type="component" value="Chromosome"/>
</dbReference>
<keyword evidence="1" id="KW-0175">Coiled coil</keyword>